<sequence length="97" mass="10676">MDKPEPNRKPVRTGSPTHLHRNTIIRFPSTLPCCISTFLHPFASELSQSPSAAVAGRPSTFAVEIGFYWISTGRPLLSLSFVVTSSFCDCGFWVFIG</sequence>
<name>A0A0A0K6A5_CUCSA</name>
<proteinExistence type="predicted"/>
<accession>A0A0A0K6A5</accession>
<reference evidence="1 2" key="4">
    <citation type="journal article" date="2011" name="BMC Genomics">
        <title>RNA-Seq improves annotation of protein-coding genes in the cucumber genome.</title>
        <authorList>
            <person name="Li Z."/>
            <person name="Zhang Z."/>
            <person name="Yan P."/>
            <person name="Huang S."/>
            <person name="Fei Z."/>
            <person name="Lin K."/>
        </authorList>
    </citation>
    <scope>NUCLEOTIDE SEQUENCE [LARGE SCALE GENOMIC DNA]</scope>
    <source>
        <strain evidence="2">cv. 9930</strain>
    </source>
</reference>
<reference evidence="1 2" key="2">
    <citation type="journal article" date="2009" name="PLoS ONE">
        <title>An integrated genetic and cytogenetic map of the cucumber genome.</title>
        <authorList>
            <person name="Ren Y."/>
            <person name="Zhang Z."/>
            <person name="Liu J."/>
            <person name="Staub J.E."/>
            <person name="Han Y."/>
            <person name="Cheng Z."/>
            <person name="Li X."/>
            <person name="Lu J."/>
            <person name="Miao H."/>
            <person name="Kang H."/>
            <person name="Xie B."/>
            <person name="Gu X."/>
            <person name="Wang X."/>
            <person name="Du Y."/>
            <person name="Jin W."/>
            <person name="Huang S."/>
        </authorList>
    </citation>
    <scope>NUCLEOTIDE SEQUENCE [LARGE SCALE GENOMIC DNA]</scope>
    <source>
        <strain evidence="2">cv. 9930</strain>
    </source>
</reference>
<reference evidence="1 2" key="1">
    <citation type="journal article" date="2009" name="Nat. Genet.">
        <title>The genome of the cucumber, Cucumis sativus L.</title>
        <authorList>
            <person name="Huang S."/>
            <person name="Li R."/>
            <person name="Zhang Z."/>
            <person name="Li L."/>
            <person name="Gu X."/>
            <person name="Fan W."/>
            <person name="Lucas W.J."/>
            <person name="Wang X."/>
            <person name="Xie B."/>
            <person name="Ni P."/>
            <person name="Ren Y."/>
            <person name="Zhu H."/>
            <person name="Li J."/>
            <person name="Lin K."/>
            <person name="Jin W."/>
            <person name="Fei Z."/>
            <person name="Li G."/>
            <person name="Staub J."/>
            <person name="Kilian A."/>
            <person name="van der Vossen E.A."/>
            <person name="Wu Y."/>
            <person name="Guo J."/>
            <person name="He J."/>
            <person name="Jia Z."/>
            <person name="Ren Y."/>
            <person name="Tian G."/>
            <person name="Lu Y."/>
            <person name="Ruan J."/>
            <person name="Qian W."/>
            <person name="Wang M."/>
            <person name="Huang Q."/>
            <person name="Li B."/>
            <person name="Xuan Z."/>
            <person name="Cao J."/>
            <person name="Asan"/>
            <person name="Wu Z."/>
            <person name="Zhang J."/>
            <person name="Cai Q."/>
            <person name="Bai Y."/>
            <person name="Zhao B."/>
            <person name="Han Y."/>
            <person name="Li Y."/>
            <person name="Li X."/>
            <person name="Wang S."/>
            <person name="Shi Q."/>
            <person name="Liu S."/>
            <person name="Cho W.K."/>
            <person name="Kim J.Y."/>
            <person name="Xu Y."/>
            <person name="Heller-Uszynska K."/>
            <person name="Miao H."/>
            <person name="Cheng Z."/>
            <person name="Zhang S."/>
            <person name="Wu J."/>
            <person name="Yang Y."/>
            <person name="Kang H."/>
            <person name="Li M."/>
            <person name="Liang H."/>
            <person name="Ren X."/>
            <person name="Shi Z."/>
            <person name="Wen M."/>
            <person name="Jian M."/>
            <person name="Yang H."/>
            <person name="Zhang G."/>
            <person name="Yang Z."/>
            <person name="Chen R."/>
            <person name="Liu S."/>
            <person name="Li J."/>
            <person name="Ma L."/>
            <person name="Liu H."/>
            <person name="Zhou Y."/>
            <person name="Zhao J."/>
            <person name="Fang X."/>
            <person name="Li G."/>
            <person name="Fang L."/>
            <person name="Li Y."/>
            <person name="Liu D."/>
            <person name="Zheng H."/>
            <person name="Zhang Y."/>
            <person name="Qin N."/>
            <person name="Li Z."/>
            <person name="Yang G."/>
            <person name="Yang S."/>
            <person name="Bolund L."/>
            <person name="Kristiansen K."/>
            <person name="Zheng H."/>
            <person name="Li S."/>
            <person name="Zhang X."/>
            <person name="Yang H."/>
            <person name="Wang J."/>
            <person name="Sun R."/>
            <person name="Zhang B."/>
            <person name="Jiang S."/>
            <person name="Wang J."/>
            <person name="Du Y."/>
            <person name="Li S."/>
        </authorList>
    </citation>
    <scope>NUCLEOTIDE SEQUENCE [LARGE SCALE GENOMIC DNA]</scope>
    <source>
        <strain evidence="2">cv. 9930</strain>
    </source>
</reference>
<dbReference type="Gramene" id="KGN44444">
    <property type="protein sequence ID" value="KGN44444"/>
    <property type="gene ID" value="Csa_7G291150"/>
</dbReference>
<dbReference type="Proteomes" id="UP000029981">
    <property type="component" value="Chromosome 7"/>
</dbReference>
<protein>
    <submittedName>
        <fullName evidence="1">Uncharacterized protein</fullName>
    </submittedName>
</protein>
<reference evidence="1 2" key="3">
    <citation type="journal article" date="2010" name="BMC Genomics">
        <title>Transcriptome sequencing and comparative analysis of cucumber flowers with different sex types.</title>
        <authorList>
            <person name="Guo S."/>
            <person name="Zheng Y."/>
            <person name="Joung J.G."/>
            <person name="Liu S."/>
            <person name="Zhang Z."/>
            <person name="Crasta O.R."/>
            <person name="Sobral B.W."/>
            <person name="Xu Y."/>
            <person name="Huang S."/>
            <person name="Fei Z."/>
        </authorList>
    </citation>
    <scope>NUCLEOTIDE SEQUENCE [LARGE SCALE GENOMIC DNA]</scope>
    <source>
        <strain evidence="2">cv. 9930</strain>
    </source>
</reference>
<evidence type="ECO:0000313" key="2">
    <source>
        <dbReference type="Proteomes" id="UP000029981"/>
    </source>
</evidence>
<keyword evidence="2" id="KW-1185">Reference proteome</keyword>
<dbReference type="AlphaFoldDB" id="A0A0A0K6A5"/>
<gene>
    <name evidence="1" type="ORF">Csa_7G291150</name>
</gene>
<organism evidence="1 2">
    <name type="scientific">Cucumis sativus</name>
    <name type="common">Cucumber</name>
    <dbReference type="NCBI Taxonomy" id="3659"/>
    <lineage>
        <taxon>Eukaryota</taxon>
        <taxon>Viridiplantae</taxon>
        <taxon>Streptophyta</taxon>
        <taxon>Embryophyta</taxon>
        <taxon>Tracheophyta</taxon>
        <taxon>Spermatophyta</taxon>
        <taxon>Magnoliopsida</taxon>
        <taxon>eudicotyledons</taxon>
        <taxon>Gunneridae</taxon>
        <taxon>Pentapetalae</taxon>
        <taxon>rosids</taxon>
        <taxon>fabids</taxon>
        <taxon>Cucurbitales</taxon>
        <taxon>Cucurbitaceae</taxon>
        <taxon>Benincaseae</taxon>
        <taxon>Cucumis</taxon>
    </lineage>
</organism>
<evidence type="ECO:0000313" key="1">
    <source>
        <dbReference type="EMBL" id="KGN44444.1"/>
    </source>
</evidence>
<dbReference type="EMBL" id="CM002928">
    <property type="protein sequence ID" value="KGN44444.1"/>
    <property type="molecule type" value="Genomic_DNA"/>
</dbReference>